<keyword evidence="1 3" id="KW-0732">Signal</keyword>
<protein>
    <submittedName>
        <fullName evidence="6">Peptidoglycan DD-metalloendopeptidase family protein</fullName>
    </submittedName>
</protein>
<evidence type="ECO:0000256" key="2">
    <source>
        <dbReference type="SAM" id="Coils"/>
    </source>
</evidence>
<feature type="chain" id="PRO_5037024849" evidence="3">
    <location>
        <begin position="28"/>
        <end position="345"/>
    </location>
</feature>
<accession>A0A926E6I9</accession>
<reference evidence="6" key="1">
    <citation type="submission" date="2020-08" db="EMBL/GenBank/DDBJ databases">
        <title>Genome public.</title>
        <authorList>
            <person name="Liu C."/>
            <person name="Sun Q."/>
        </authorList>
    </citation>
    <scope>NUCLEOTIDE SEQUENCE</scope>
    <source>
        <strain evidence="6">NSJ-24</strain>
    </source>
</reference>
<dbReference type="SUPFAM" id="SSF51261">
    <property type="entry name" value="Duplicated hybrid motif"/>
    <property type="match status" value="1"/>
</dbReference>
<dbReference type="InterPro" id="IPR011055">
    <property type="entry name" value="Dup_hybrid_motif"/>
</dbReference>
<dbReference type="PANTHER" id="PTHR21666">
    <property type="entry name" value="PEPTIDASE-RELATED"/>
    <property type="match status" value="1"/>
</dbReference>
<dbReference type="GO" id="GO:0004222">
    <property type="term" value="F:metalloendopeptidase activity"/>
    <property type="evidence" value="ECO:0007669"/>
    <property type="project" value="TreeGrafter"/>
</dbReference>
<dbReference type="Proteomes" id="UP000610862">
    <property type="component" value="Unassembled WGS sequence"/>
</dbReference>
<dbReference type="Gene3D" id="6.10.250.3150">
    <property type="match status" value="1"/>
</dbReference>
<feature type="domain" description="Peptidoglycan hydrolase PcsB coiled-coil" evidence="5">
    <location>
        <begin position="81"/>
        <end position="152"/>
    </location>
</feature>
<evidence type="ECO:0000313" key="6">
    <source>
        <dbReference type="EMBL" id="MBC8568775.1"/>
    </source>
</evidence>
<dbReference type="CDD" id="cd12797">
    <property type="entry name" value="M23_peptidase"/>
    <property type="match status" value="1"/>
</dbReference>
<dbReference type="AlphaFoldDB" id="A0A926E6I9"/>
<dbReference type="InterPro" id="IPR050570">
    <property type="entry name" value="Cell_wall_metabolism_enzyme"/>
</dbReference>
<evidence type="ECO:0000256" key="3">
    <source>
        <dbReference type="SAM" id="SignalP"/>
    </source>
</evidence>
<feature type="coiled-coil region" evidence="2">
    <location>
        <begin position="30"/>
        <end position="92"/>
    </location>
</feature>
<evidence type="ECO:0000313" key="7">
    <source>
        <dbReference type="Proteomes" id="UP000610862"/>
    </source>
</evidence>
<name>A0A926E6I9_9FIRM</name>
<dbReference type="Pfam" id="PF01551">
    <property type="entry name" value="Peptidase_M23"/>
    <property type="match status" value="1"/>
</dbReference>
<dbReference type="PANTHER" id="PTHR21666:SF289">
    <property type="entry name" value="L-ALA--D-GLU ENDOPEPTIDASE"/>
    <property type="match status" value="1"/>
</dbReference>
<keyword evidence="7" id="KW-1185">Reference proteome</keyword>
<evidence type="ECO:0000259" key="5">
    <source>
        <dbReference type="Pfam" id="PF24568"/>
    </source>
</evidence>
<dbReference type="FunFam" id="2.70.70.10:FF:000006">
    <property type="entry name" value="M23 family peptidase"/>
    <property type="match status" value="1"/>
</dbReference>
<sequence length="345" mass="37229">MKSRKIIAAVLLAVILVLVVGTTTASAASLSELRKQISEKQSELDEGKKQEESLSQKLNELEEAIAQNEDKLIVLEEDLRAAEEKVETQTTNLNSRLRNMYKNGSVGFLDVLLNSGSFSEFLTNLDMVELIYSSDKDVLDDLQAAYDEVEEKKTEVETLQAELNESKEVVEAEKAEIAASNEETEKMLDELQADADRMTQTIINNGSSSSNSSYLGGQMAWPVPSSSYISSPFGYRIHPIYGYSKLHTGMDIGASSGSAIVAANAGTVISSGWNGGYGKCIVVDHGGGVTTLYAHCSALYVSVGQSVTRGQQIAAVGSTGNSTGPHCHFEVRINGSYVNPYPYVT</sequence>
<dbReference type="RefSeq" id="WP_177268472.1">
    <property type="nucleotide sequence ID" value="NZ_JACRTA010000003.1"/>
</dbReference>
<comment type="caution">
    <text evidence="6">The sequence shown here is derived from an EMBL/GenBank/DDBJ whole genome shotgun (WGS) entry which is preliminary data.</text>
</comment>
<dbReference type="InterPro" id="IPR057309">
    <property type="entry name" value="PcsB_CC"/>
</dbReference>
<feature type="signal peptide" evidence="3">
    <location>
        <begin position="1"/>
        <end position="27"/>
    </location>
</feature>
<dbReference type="Gene3D" id="2.70.70.10">
    <property type="entry name" value="Glucose Permease (Domain IIA)"/>
    <property type="match status" value="1"/>
</dbReference>
<evidence type="ECO:0000259" key="4">
    <source>
        <dbReference type="Pfam" id="PF01551"/>
    </source>
</evidence>
<dbReference type="EMBL" id="JACRTA010000003">
    <property type="protein sequence ID" value="MBC8568775.1"/>
    <property type="molecule type" value="Genomic_DNA"/>
</dbReference>
<feature type="coiled-coil region" evidence="2">
    <location>
        <begin position="132"/>
        <end position="201"/>
    </location>
</feature>
<dbReference type="InterPro" id="IPR016047">
    <property type="entry name" value="M23ase_b-sheet_dom"/>
</dbReference>
<evidence type="ECO:0000256" key="1">
    <source>
        <dbReference type="ARBA" id="ARBA00022729"/>
    </source>
</evidence>
<keyword evidence="2" id="KW-0175">Coiled coil</keyword>
<organism evidence="6 7">
    <name type="scientific">Lentihominibacter hominis</name>
    <dbReference type="NCBI Taxonomy" id="2763645"/>
    <lineage>
        <taxon>Bacteria</taxon>
        <taxon>Bacillati</taxon>
        <taxon>Bacillota</taxon>
        <taxon>Clostridia</taxon>
        <taxon>Peptostreptococcales</taxon>
        <taxon>Anaerovoracaceae</taxon>
        <taxon>Lentihominibacter</taxon>
    </lineage>
</organism>
<feature type="domain" description="M23ase beta-sheet core" evidence="4">
    <location>
        <begin position="246"/>
        <end position="340"/>
    </location>
</feature>
<dbReference type="Pfam" id="PF24568">
    <property type="entry name" value="CC_PcsB"/>
    <property type="match status" value="1"/>
</dbReference>
<proteinExistence type="predicted"/>
<gene>
    <name evidence="6" type="ORF">H8692_08395</name>
</gene>